<dbReference type="SUPFAM" id="SSF103473">
    <property type="entry name" value="MFS general substrate transporter"/>
    <property type="match status" value="1"/>
</dbReference>
<feature type="transmembrane region" description="Helical" evidence="1">
    <location>
        <begin position="128"/>
        <end position="150"/>
    </location>
</feature>
<feature type="transmembrane region" description="Helical" evidence="1">
    <location>
        <begin position="78"/>
        <end position="99"/>
    </location>
</feature>
<keyword evidence="1" id="KW-0472">Membrane</keyword>
<dbReference type="InterPro" id="IPR036259">
    <property type="entry name" value="MFS_trans_sf"/>
</dbReference>
<dbReference type="OrthoDB" id="4869080at2"/>
<keyword evidence="1" id="KW-0812">Transmembrane</keyword>
<evidence type="ECO:0008006" key="4">
    <source>
        <dbReference type="Google" id="ProtNLM"/>
    </source>
</evidence>
<dbReference type="EMBL" id="FYEZ01000003">
    <property type="protein sequence ID" value="SNC73406.1"/>
    <property type="molecule type" value="Genomic_DNA"/>
</dbReference>
<proteinExistence type="predicted"/>
<evidence type="ECO:0000256" key="1">
    <source>
        <dbReference type="SAM" id="Phobius"/>
    </source>
</evidence>
<reference evidence="2 3" key="1">
    <citation type="submission" date="2017-06" db="EMBL/GenBank/DDBJ databases">
        <authorList>
            <person name="Kim H.J."/>
            <person name="Triplett B.A."/>
        </authorList>
    </citation>
    <scope>NUCLEOTIDE SEQUENCE [LARGE SCALE GENOMIC DNA]</scope>
    <source>
        <strain evidence="2 3">DSM 22179</strain>
    </source>
</reference>
<dbReference type="AlphaFoldDB" id="A0A212U5D1"/>
<name>A0A212U5D1_9MICO</name>
<organism evidence="2 3">
    <name type="scientific">Kytococcus aerolatus</name>
    <dbReference type="NCBI Taxonomy" id="592308"/>
    <lineage>
        <taxon>Bacteria</taxon>
        <taxon>Bacillati</taxon>
        <taxon>Actinomycetota</taxon>
        <taxon>Actinomycetes</taxon>
        <taxon>Micrococcales</taxon>
        <taxon>Kytococcaceae</taxon>
        <taxon>Kytococcus</taxon>
    </lineage>
</organism>
<evidence type="ECO:0000313" key="3">
    <source>
        <dbReference type="Proteomes" id="UP000198122"/>
    </source>
</evidence>
<keyword evidence="1" id="KW-1133">Transmembrane helix</keyword>
<keyword evidence="3" id="KW-1185">Reference proteome</keyword>
<gene>
    <name evidence="2" type="ORF">SAMN05445756_1949</name>
</gene>
<feature type="transmembrane region" description="Helical" evidence="1">
    <location>
        <begin position="39"/>
        <end position="58"/>
    </location>
</feature>
<evidence type="ECO:0000313" key="2">
    <source>
        <dbReference type="EMBL" id="SNC73406.1"/>
    </source>
</evidence>
<accession>A0A212U5D1</accession>
<dbReference type="RefSeq" id="WP_088818940.1">
    <property type="nucleotide sequence ID" value="NZ_FYEZ01000003.1"/>
</dbReference>
<dbReference type="Proteomes" id="UP000198122">
    <property type="component" value="Unassembled WGS sequence"/>
</dbReference>
<sequence>MSRRYPTPAEEIAEMRGHVQSVATVARGRLEPRSGWVRGAWWLSVLVWAGLAGWTLVRPGGLTVVSDGQVQQLSGWEALILVGLALLLLPMPWMSRLLLSPQWAPMVNMPHKDFWVRTPARLARGERLMWEFLALLTLVTTVLCALPFALPSLWADLGWGELPAAVMVAAMGGLVIGMVVLLVWGMLCFFDPERSAADLPLE</sequence>
<protein>
    <recommendedName>
        <fullName evidence="4">DUF1648 domain-containing protein</fullName>
    </recommendedName>
</protein>
<feature type="transmembrane region" description="Helical" evidence="1">
    <location>
        <begin position="162"/>
        <end position="190"/>
    </location>
</feature>